<dbReference type="OrthoDB" id="416253at2759"/>
<evidence type="ECO:0000313" key="3">
    <source>
        <dbReference type="EMBL" id="PRW21059.1"/>
    </source>
</evidence>
<evidence type="ECO:0000313" key="4">
    <source>
        <dbReference type="Proteomes" id="UP000239899"/>
    </source>
</evidence>
<dbReference type="Pfam" id="PF00248">
    <property type="entry name" value="Aldo_ket_red"/>
    <property type="match status" value="1"/>
</dbReference>
<dbReference type="InterPro" id="IPR020471">
    <property type="entry name" value="AKR"/>
</dbReference>
<protein>
    <submittedName>
        <fullName evidence="3">Alcohol dehydrogenase [NADP(+)]</fullName>
    </submittedName>
</protein>
<dbReference type="Gene3D" id="3.20.20.100">
    <property type="entry name" value="NADP-dependent oxidoreductase domain"/>
    <property type="match status" value="1"/>
</dbReference>
<dbReference type="STRING" id="3076.A0A2P6TEJ0"/>
<dbReference type="EMBL" id="LHPG02000020">
    <property type="protein sequence ID" value="PRW21059.1"/>
    <property type="molecule type" value="Genomic_DNA"/>
</dbReference>
<keyword evidence="4" id="KW-1185">Reference proteome</keyword>
<gene>
    <name evidence="3" type="ORF">C2E21_8481</name>
</gene>
<dbReference type="SUPFAM" id="SSF51430">
    <property type="entry name" value="NAD(P)-linked oxidoreductase"/>
    <property type="match status" value="1"/>
</dbReference>
<dbReference type="PRINTS" id="PR00069">
    <property type="entry name" value="ALDKETRDTASE"/>
</dbReference>
<dbReference type="PROSITE" id="PS00798">
    <property type="entry name" value="ALDOKETO_REDUCTASE_1"/>
    <property type="match status" value="1"/>
</dbReference>
<proteinExistence type="predicted"/>
<dbReference type="InterPro" id="IPR036812">
    <property type="entry name" value="NAD(P)_OxRdtase_dom_sf"/>
</dbReference>
<dbReference type="GO" id="GO:0016491">
    <property type="term" value="F:oxidoreductase activity"/>
    <property type="evidence" value="ECO:0007669"/>
    <property type="project" value="InterPro"/>
</dbReference>
<dbReference type="InterPro" id="IPR023210">
    <property type="entry name" value="NADP_OxRdtase_dom"/>
</dbReference>
<dbReference type="Proteomes" id="UP000239899">
    <property type="component" value="Unassembled WGS sequence"/>
</dbReference>
<dbReference type="InterPro" id="IPR018170">
    <property type="entry name" value="Aldo/ket_reductase_CS"/>
</dbReference>
<accession>A0A2P6TEJ0</accession>
<sequence length="392" mass="42846">MASDGCQPVGWAGKGGFTHLLYRPEGRQGESYGAARHGHGHVQQEQQQQEEASSSGRGDRTGTWNGPAPRGYVAEPMHAQDESRAAAAKPVNDPQHLLLPGAVRLPLLGLGTYQLQSADAVRKALELGYRHIDCAAFYANQKVIGEGLKDFLAQGKRGELFITSKIWNDEHRPADARASAERTIADLGCGHLDLLLVHWPCAWRPGTQEVDPDVTIQQTWRALEELVDAGLVRFIGVSNFSLKQVEEVLSFARIKPVVNQIELHPLLAQRKLVGVCLRKGVHCVAYSPLGVGKDALLQHPAVLEVAAETGKSPAQVLLKWNVQRGVPVIPKAGSEPHLAENIEGLFTWRLTWDQKAKLDALDAGTRLCTGWESWHTFDDPEEGGALKPSKVL</sequence>
<dbReference type="AlphaFoldDB" id="A0A2P6TEJ0"/>
<name>A0A2P6TEJ0_CHLSO</name>
<feature type="domain" description="NADP-dependent oxidoreductase" evidence="2">
    <location>
        <begin position="116"/>
        <end position="362"/>
    </location>
</feature>
<dbReference type="CDD" id="cd19071">
    <property type="entry name" value="AKR_AKR1-5-like"/>
    <property type="match status" value="1"/>
</dbReference>
<dbReference type="PANTHER" id="PTHR11732">
    <property type="entry name" value="ALDO/KETO REDUCTASE"/>
    <property type="match status" value="1"/>
</dbReference>
<comment type="caution">
    <text evidence="3">The sequence shown here is derived from an EMBL/GenBank/DDBJ whole genome shotgun (WGS) entry which is preliminary data.</text>
</comment>
<evidence type="ECO:0000259" key="2">
    <source>
        <dbReference type="Pfam" id="PF00248"/>
    </source>
</evidence>
<reference evidence="3 4" key="1">
    <citation type="journal article" date="2018" name="Plant J.">
        <title>Genome sequences of Chlorella sorokiniana UTEX 1602 and Micractinium conductrix SAG 241.80: implications to maltose excretion by a green alga.</title>
        <authorList>
            <person name="Arriola M.B."/>
            <person name="Velmurugan N."/>
            <person name="Zhang Y."/>
            <person name="Plunkett M.H."/>
            <person name="Hondzo H."/>
            <person name="Barney B.M."/>
        </authorList>
    </citation>
    <scope>NUCLEOTIDE SEQUENCE [LARGE SCALE GENOMIC DNA]</scope>
    <source>
        <strain evidence="4">UTEX 1602</strain>
    </source>
</reference>
<dbReference type="PROSITE" id="PS00062">
    <property type="entry name" value="ALDOKETO_REDUCTASE_2"/>
    <property type="match status" value="1"/>
</dbReference>
<feature type="region of interest" description="Disordered" evidence="1">
    <location>
        <begin position="28"/>
        <end position="73"/>
    </location>
</feature>
<evidence type="ECO:0000256" key="1">
    <source>
        <dbReference type="SAM" id="MobiDB-lite"/>
    </source>
</evidence>
<organism evidence="3 4">
    <name type="scientific">Chlorella sorokiniana</name>
    <name type="common">Freshwater green alga</name>
    <dbReference type="NCBI Taxonomy" id="3076"/>
    <lineage>
        <taxon>Eukaryota</taxon>
        <taxon>Viridiplantae</taxon>
        <taxon>Chlorophyta</taxon>
        <taxon>core chlorophytes</taxon>
        <taxon>Trebouxiophyceae</taxon>
        <taxon>Chlorellales</taxon>
        <taxon>Chlorellaceae</taxon>
        <taxon>Chlorella clade</taxon>
        <taxon>Chlorella</taxon>
    </lineage>
</organism>